<dbReference type="InterPro" id="IPR036063">
    <property type="entry name" value="Smr_dom_sf"/>
</dbReference>
<dbReference type="PROSITE" id="PS50828">
    <property type="entry name" value="SMR"/>
    <property type="match status" value="1"/>
</dbReference>
<dbReference type="InterPro" id="IPR002625">
    <property type="entry name" value="Smr_dom"/>
</dbReference>
<name>A0A917JT65_9GAMM</name>
<feature type="compositionally biased region" description="Basic and acidic residues" evidence="1">
    <location>
        <begin position="36"/>
        <end position="46"/>
    </location>
</feature>
<evidence type="ECO:0000259" key="2">
    <source>
        <dbReference type="PROSITE" id="PS50828"/>
    </source>
</evidence>
<dbReference type="Pfam" id="PF01713">
    <property type="entry name" value="Smr"/>
    <property type="match status" value="1"/>
</dbReference>
<keyword evidence="4" id="KW-1185">Reference proteome</keyword>
<evidence type="ECO:0000313" key="3">
    <source>
        <dbReference type="EMBL" id="GGI85750.1"/>
    </source>
</evidence>
<dbReference type="Proteomes" id="UP000630149">
    <property type="component" value="Unassembled WGS sequence"/>
</dbReference>
<feature type="region of interest" description="Disordered" evidence="1">
    <location>
        <begin position="26"/>
        <end position="46"/>
    </location>
</feature>
<sequence length="182" mass="20612">MSKNGISKEEKALFRQEMRFVKPLQNASKKHVAPKVHPETPKPRCHEQETTILNPVYLSSQYSVPVYADTILSHREAGLPLKRFQQLKKGLIPWQSRLDLHGLSVDHAANALRLFISHQNLEGNRSLLIIHGKGGHRGEVPMIKSYVNHWLAQFPEVLAFHSALPRDGGAGAVYVLLKRHRI</sequence>
<reference evidence="3" key="1">
    <citation type="journal article" date="2014" name="Int. J. Syst. Evol. Microbiol.">
        <title>Complete genome sequence of Corynebacterium casei LMG S-19264T (=DSM 44701T), isolated from a smear-ripened cheese.</title>
        <authorList>
            <consortium name="US DOE Joint Genome Institute (JGI-PGF)"/>
            <person name="Walter F."/>
            <person name="Albersmeier A."/>
            <person name="Kalinowski J."/>
            <person name="Ruckert C."/>
        </authorList>
    </citation>
    <scope>NUCLEOTIDE SEQUENCE</scope>
    <source>
        <strain evidence="3">JCM 13919</strain>
    </source>
</reference>
<evidence type="ECO:0000256" key="1">
    <source>
        <dbReference type="SAM" id="MobiDB-lite"/>
    </source>
</evidence>
<protein>
    <submittedName>
        <fullName evidence="3">DNA mismatch repair protein MutS</fullName>
    </submittedName>
</protein>
<reference evidence="3" key="2">
    <citation type="submission" date="2020-09" db="EMBL/GenBank/DDBJ databases">
        <authorList>
            <person name="Sun Q."/>
            <person name="Ohkuma M."/>
        </authorList>
    </citation>
    <scope>NUCLEOTIDE SEQUENCE</scope>
    <source>
        <strain evidence="3">JCM 13919</strain>
    </source>
</reference>
<dbReference type="SUPFAM" id="SSF160443">
    <property type="entry name" value="SMR domain-like"/>
    <property type="match status" value="1"/>
</dbReference>
<feature type="domain" description="Smr" evidence="2">
    <location>
        <begin position="98"/>
        <end position="178"/>
    </location>
</feature>
<dbReference type="AlphaFoldDB" id="A0A917JT65"/>
<proteinExistence type="predicted"/>
<dbReference type="SMART" id="SM00463">
    <property type="entry name" value="SMR"/>
    <property type="match status" value="1"/>
</dbReference>
<dbReference type="EMBL" id="BMOB01000005">
    <property type="protein sequence ID" value="GGI85750.1"/>
    <property type="molecule type" value="Genomic_DNA"/>
</dbReference>
<dbReference type="GO" id="GO:0004520">
    <property type="term" value="F:DNA endonuclease activity"/>
    <property type="evidence" value="ECO:0007669"/>
    <property type="project" value="TreeGrafter"/>
</dbReference>
<dbReference type="OrthoDB" id="9808881at2"/>
<comment type="caution">
    <text evidence="3">The sequence shown here is derived from an EMBL/GenBank/DDBJ whole genome shotgun (WGS) entry which is preliminary data.</text>
</comment>
<dbReference type="PANTHER" id="PTHR35562">
    <property type="entry name" value="DNA ENDONUCLEASE SMRA-RELATED"/>
    <property type="match status" value="1"/>
</dbReference>
<gene>
    <name evidence="3" type="ORF">GCM10007966_12880</name>
</gene>
<dbReference type="Gene3D" id="3.30.1370.110">
    <property type="match status" value="1"/>
</dbReference>
<accession>A0A917JT65</accession>
<dbReference type="RefSeq" id="WP_131776705.1">
    <property type="nucleotide sequence ID" value="NZ_BMOB01000005.1"/>
</dbReference>
<organism evidence="3 4">
    <name type="scientific">Legionella impletisoli</name>
    <dbReference type="NCBI Taxonomy" id="343510"/>
    <lineage>
        <taxon>Bacteria</taxon>
        <taxon>Pseudomonadati</taxon>
        <taxon>Pseudomonadota</taxon>
        <taxon>Gammaproteobacteria</taxon>
        <taxon>Legionellales</taxon>
        <taxon>Legionellaceae</taxon>
        <taxon>Legionella</taxon>
    </lineage>
</organism>
<evidence type="ECO:0000313" key="4">
    <source>
        <dbReference type="Proteomes" id="UP000630149"/>
    </source>
</evidence>
<dbReference type="PANTHER" id="PTHR35562:SF2">
    <property type="entry name" value="DNA ENDONUCLEASE SMRA-RELATED"/>
    <property type="match status" value="1"/>
</dbReference>